<gene>
    <name evidence="1" type="ORF">H6G81_15930</name>
</gene>
<evidence type="ECO:0000313" key="1">
    <source>
        <dbReference type="EMBL" id="MBD2605970.1"/>
    </source>
</evidence>
<organism evidence="1 2">
    <name type="scientific">Scytonema hofmannii FACHB-248</name>
    <dbReference type="NCBI Taxonomy" id="1842502"/>
    <lineage>
        <taxon>Bacteria</taxon>
        <taxon>Bacillati</taxon>
        <taxon>Cyanobacteriota</taxon>
        <taxon>Cyanophyceae</taxon>
        <taxon>Nostocales</taxon>
        <taxon>Scytonemataceae</taxon>
        <taxon>Scytonema</taxon>
    </lineage>
</organism>
<dbReference type="EMBL" id="JACJTA010000032">
    <property type="protein sequence ID" value="MBD2605970.1"/>
    <property type="molecule type" value="Genomic_DNA"/>
</dbReference>
<accession>A0ABR8GR87</accession>
<evidence type="ECO:0000313" key="2">
    <source>
        <dbReference type="Proteomes" id="UP000660380"/>
    </source>
</evidence>
<proteinExistence type="predicted"/>
<protein>
    <submittedName>
        <fullName evidence="1">Uncharacterized protein</fullName>
    </submittedName>
</protein>
<comment type="caution">
    <text evidence="1">The sequence shown here is derived from an EMBL/GenBank/DDBJ whole genome shotgun (WGS) entry which is preliminary data.</text>
</comment>
<reference evidence="1 2" key="1">
    <citation type="journal article" date="2020" name="ISME J.">
        <title>Comparative genomics reveals insights into cyanobacterial evolution and habitat adaptation.</title>
        <authorList>
            <person name="Chen M.Y."/>
            <person name="Teng W.K."/>
            <person name="Zhao L."/>
            <person name="Hu C.X."/>
            <person name="Zhou Y.K."/>
            <person name="Han B.P."/>
            <person name="Song L.R."/>
            <person name="Shu W.S."/>
        </authorList>
    </citation>
    <scope>NUCLEOTIDE SEQUENCE [LARGE SCALE GENOMIC DNA]</scope>
    <source>
        <strain evidence="1 2">FACHB-248</strain>
    </source>
</reference>
<sequence length="177" mass="20934">MNQHNSNNDDDVIIPMIDHIEKFIEKPNSVFDNMPICPFVNKFRQENKILYKVYNFYYSEKLGLDAKVIDLINEFKKDEYHEVMIVIHSDKQALSLEEMKQFTTNLNNLISPLDLIAFSGHPLDDFNIDGVYTRQDPFINFTVQNIQAINMYAQKLKSTGYYERWTLENLNYINHVI</sequence>
<dbReference type="RefSeq" id="WP_029634155.1">
    <property type="nucleotide sequence ID" value="NZ_JACJTA010000032.1"/>
</dbReference>
<keyword evidence="2" id="KW-1185">Reference proteome</keyword>
<name>A0ABR8GR87_9CYAN</name>
<dbReference type="Proteomes" id="UP000660380">
    <property type="component" value="Unassembled WGS sequence"/>
</dbReference>